<gene>
    <name evidence="3" type="ORF">K469DRAFT_674040</name>
</gene>
<accession>A0A6A6DM66</accession>
<evidence type="ECO:0000313" key="3">
    <source>
        <dbReference type="EMBL" id="KAF2179498.1"/>
    </source>
</evidence>
<evidence type="ECO:0000256" key="1">
    <source>
        <dbReference type="SAM" id="MobiDB-lite"/>
    </source>
</evidence>
<feature type="signal peptide" evidence="2">
    <location>
        <begin position="1"/>
        <end position="19"/>
    </location>
</feature>
<dbReference type="AlphaFoldDB" id="A0A6A6DM66"/>
<feature type="chain" id="PRO_5025334663" evidence="2">
    <location>
        <begin position="20"/>
        <end position="233"/>
    </location>
</feature>
<name>A0A6A6DM66_9PEZI</name>
<protein>
    <submittedName>
        <fullName evidence="3">Uncharacterized protein</fullName>
    </submittedName>
</protein>
<dbReference type="Proteomes" id="UP000800200">
    <property type="component" value="Unassembled WGS sequence"/>
</dbReference>
<proteinExistence type="predicted"/>
<feature type="compositionally biased region" description="Low complexity" evidence="1">
    <location>
        <begin position="129"/>
        <end position="164"/>
    </location>
</feature>
<reference evidence="3" key="1">
    <citation type="journal article" date="2020" name="Stud. Mycol.">
        <title>101 Dothideomycetes genomes: a test case for predicting lifestyles and emergence of pathogens.</title>
        <authorList>
            <person name="Haridas S."/>
            <person name="Albert R."/>
            <person name="Binder M."/>
            <person name="Bloem J."/>
            <person name="Labutti K."/>
            <person name="Salamov A."/>
            <person name="Andreopoulos B."/>
            <person name="Baker S."/>
            <person name="Barry K."/>
            <person name="Bills G."/>
            <person name="Bluhm B."/>
            <person name="Cannon C."/>
            <person name="Castanera R."/>
            <person name="Culley D."/>
            <person name="Daum C."/>
            <person name="Ezra D."/>
            <person name="Gonzalez J."/>
            <person name="Henrissat B."/>
            <person name="Kuo A."/>
            <person name="Liang C."/>
            <person name="Lipzen A."/>
            <person name="Lutzoni F."/>
            <person name="Magnuson J."/>
            <person name="Mondo S."/>
            <person name="Nolan M."/>
            <person name="Ohm R."/>
            <person name="Pangilinan J."/>
            <person name="Park H.-J."/>
            <person name="Ramirez L."/>
            <person name="Alfaro M."/>
            <person name="Sun H."/>
            <person name="Tritt A."/>
            <person name="Yoshinaga Y."/>
            <person name="Zwiers L.-H."/>
            <person name="Turgeon B."/>
            <person name="Goodwin S."/>
            <person name="Spatafora J."/>
            <person name="Crous P."/>
            <person name="Grigoriev I."/>
        </authorList>
    </citation>
    <scope>NUCLEOTIDE SEQUENCE</scope>
    <source>
        <strain evidence="3">CBS 207.26</strain>
    </source>
</reference>
<sequence length="233" mass="22824">MVSARFVFGGIVAVTGVSASLTEERMFAALLKRQEPGTPAYNCHDNCGTAITISKASSDVCKDDAFLANYKNCIQCAGPDNVNIWRYYGGTLGAAGSECGLSTTPLSGKQPDVPPATHAGGAVSSAEGAPSSTAPALSSAAPVQSSAAPTSSGAPAPTPTSDAIESAASSVAGVVSSVAATVSGIPTGAGNGTASFTASSPPQQTTNAASFESVNAAGLFGAVVMGMMYGFGN</sequence>
<feature type="region of interest" description="Disordered" evidence="1">
    <location>
        <begin position="105"/>
        <end position="164"/>
    </location>
</feature>
<organism evidence="3 4">
    <name type="scientific">Zopfia rhizophila CBS 207.26</name>
    <dbReference type="NCBI Taxonomy" id="1314779"/>
    <lineage>
        <taxon>Eukaryota</taxon>
        <taxon>Fungi</taxon>
        <taxon>Dikarya</taxon>
        <taxon>Ascomycota</taxon>
        <taxon>Pezizomycotina</taxon>
        <taxon>Dothideomycetes</taxon>
        <taxon>Dothideomycetes incertae sedis</taxon>
        <taxon>Zopfiaceae</taxon>
        <taxon>Zopfia</taxon>
    </lineage>
</organism>
<dbReference type="EMBL" id="ML994666">
    <property type="protein sequence ID" value="KAF2179498.1"/>
    <property type="molecule type" value="Genomic_DNA"/>
</dbReference>
<dbReference type="OrthoDB" id="4160690at2759"/>
<keyword evidence="2" id="KW-0732">Signal</keyword>
<evidence type="ECO:0000313" key="4">
    <source>
        <dbReference type="Proteomes" id="UP000800200"/>
    </source>
</evidence>
<keyword evidence="4" id="KW-1185">Reference proteome</keyword>
<evidence type="ECO:0000256" key="2">
    <source>
        <dbReference type="SAM" id="SignalP"/>
    </source>
</evidence>